<reference evidence="1 2" key="1">
    <citation type="submission" date="2017-07" db="EMBL/GenBank/DDBJ databases">
        <authorList>
            <person name="Talla V."/>
            <person name="Backstrom N."/>
        </authorList>
    </citation>
    <scope>NUCLEOTIDE SEQUENCE [LARGE SCALE GENOMIC DNA]</scope>
</reference>
<keyword evidence="2" id="KW-1185">Reference proteome</keyword>
<evidence type="ECO:0000313" key="1">
    <source>
        <dbReference type="EMBL" id="VVC99070.1"/>
    </source>
</evidence>
<evidence type="ECO:0000313" key="2">
    <source>
        <dbReference type="Proteomes" id="UP000324832"/>
    </source>
</evidence>
<accession>A0A5E4QN25</accession>
<dbReference type="AlphaFoldDB" id="A0A5E4QN25"/>
<dbReference type="EMBL" id="FZQP02003956">
    <property type="protein sequence ID" value="VVC99070.1"/>
    <property type="molecule type" value="Genomic_DNA"/>
</dbReference>
<sequence length="36" mass="4043">MFYQHLQDCEADVASFNWGLQPSVKSQGSTCPLQII</sequence>
<gene>
    <name evidence="1" type="ORF">LSINAPIS_LOCUS10012</name>
</gene>
<name>A0A5E4QN25_9NEOP</name>
<dbReference type="Proteomes" id="UP000324832">
    <property type="component" value="Unassembled WGS sequence"/>
</dbReference>
<organism evidence="1 2">
    <name type="scientific">Leptidea sinapis</name>
    <dbReference type="NCBI Taxonomy" id="189913"/>
    <lineage>
        <taxon>Eukaryota</taxon>
        <taxon>Metazoa</taxon>
        <taxon>Ecdysozoa</taxon>
        <taxon>Arthropoda</taxon>
        <taxon>Hexapoda</taxon>
        <taxon>Insecta</taxon>
        <taxon>Pterygota</taxon>
        <taxon>Neoptera</taxon>
        <taxon>Endopterygota</taxon>
        <taxon>Lepidoptera</taxon>
        <taxon>Glossata</taxon>
        <taxon>Ditrysia</taxon>
        <taxon>Papilionoidea</taxon>
        <taxon>Pieridae</taxon>
        <taxon>Dismorphiinae</taxon>
        <taxon>Leptidea</taxon>
    </lineage>
</organism>
<protein>
    <submittedName>
        <fullName evidence="1">Uncharacterized protein</fullName>
    </submittedName>
</protein>
<proteinExistence type="predicted"/>